<name>A0A382UK97_9ZZZZ</name>
<evidence type="ECO:0000313" key="1">
    <source>
        <dbReference type="EMBL" id="SVD34255.1"/>
    </source>
</evidence>
<gene>
    <name evidence="1" type="ORF">METZ01_LOCUS387109</name>
</gene>
<accession>A0A382UK97</accession>
<organism evidence="1">
    <name type="scientific">marine metagenome</name>
    <dbReference type="NCBI Taxonomy" id="408172"/>
    <lineage>
        <taxon>unclassified sequences</taxon>
        <taxon>metagenomes</taxon>
        <taxon>ecological metagenomes</taxon>
    </lineage>
</organism>
<reference evidence="1" key="1">
    <citation type="submission" date="2018-05" db="EMBL/GenBank/DDBJ databases">
        <authorList>
            <person name="Lanie J.A."/>
            <person name="Ng W.-L."/>
            <person name="Kazmierczak K.M."/>
            <person name="Andrzejewski T.M."/>
            <person name="Davidsen T.M."/>
            <person name="Wayne K.J."/>
            <person name="Tettelin H."/>
            <person name="Glass J.I."/>
            <person name="Rusch D."/>
            <person name="Podicherti R."/>
            <person name="Tsui H.-C.T."/>
            <person name="Winkler M.E."/>
        </authorList>
    </citation>
    <scope>NUCLEOTIDE SEQUENCE</scope>
</reference>
<sequence length="127" mass="14885">MMAHPFRFYEISSKKSEISSSGIRQLSFACEDNPEVFCFLWINQSKQLKHIQFLFGESVLEWESDLGIRCSQTNRVEDPEVKIGVHKGSRSFHSNDDPKLLSESLEHMKRCEFPEEWNAQVHSKFYP</sequence>
<dbReference type="EMBL" id="UINC01144627">
    <property type="protein sequence ID" value="SVD34255.1"/>
    <property type="molecule type" value="Genomic_DNA"/>
</dbReference>
<protein>
    <submittedName>
        <fullName evidence="1">Uncharacterized protein</fullName>
    </submittedName>
</protein>
<proteinExistence type="predicted"/>
<dbReference type="AlphaFoldDB" id="A0A382UK97"/>